<dbReference type="GO" id="GO:0005737">
    <property type="term" value="C:cytoplasm"/>
    <property type="evidence" value="ECO:0007669"/>
    <property type="project" value="TreeGrafter"/>
</dbReference>
<dbReference type="PANTHER" id="PTHR15574">
    <property type="entry name" value="WD REPEAT DOMAIN-CONTAINING FAMILY"/>
    <property type="match status" value="1"/>
</dbReference>
<sequence length="232" mass="25826">MSDYVSIKDSQSEIQRNSEEHSRSEAGGANAEVTRNGGSAGDGGSPGQPGRANQGADTASTNKNIDLESMGDAGHFLTGDRNQFQYQLGKPGKEGEVKEALAQEKWPQVQCREANQAQAQYLYAKDWALEERVASEISTLPKPRWKVLNALRERQLGSSAHFVYEACGARVFVQHFHLQYWLAGHNVCVNTVHFNQCGTWLATSSDDLKVILWDWVHRQPVLEFESGHRNNV</sequence>
<evidence type="ECO:0000313" key="6">
    <source>
        <dbReference type="Proteomes" id="UP000322234"/>
    </source>
</evidence>
<evidence type="ECO:0000256" key="4">
    <source>
        <dbReference type="SAM" id="MobiDB-lite"/>
    </source>
</evidence>
<evidence type="ECO:0000313" key="5">
    <source>
        <dbReference type="EMBL" id="MXQ98936.1"/>
    </source>
</evidence>
<comment type="caution">
    <text evidence="5">The sequence shown here is derived from an EMBL/GenBank/DDBJ whole genome shotgun (WGS) entry which is preliminary data.</text>
</comment>
<dbReference type="GO" id="GO:0080008">
    <property type="term" value="C:Cul4-RING E3 ubiquitin ligase complex"/>
    <property type="evidence" value="ECO:0007669"/>
    <property type="project" value="TreeGrafter"/>
</dbReference>
<dbReference type="InterPro" id="IPR015943">
    <property type="entry name" value="WD40/YVTN_repeat-like_dom_sf"/>
</dbReference>
<dbReference type="AlphaFoldDB" id="A0A6B0SFX8"/>
<dbReference type="Proteomes" id="UP000322234">
    <property type="component" value="Unassembled WGS sequence"/>
</dbReference>
<feature type="compositionally biased region" description="Polar residues" evidence="4">
    <location>
        <begin position="55"/>
        <end position="64"/>
    </location>
</feature>
<protein>
    <submittedName>
        <fullName evidence="5">Uncharacterized protein</fullName>
    </submittedName>
</protein>
<keyword evidence="6" id="KW-1185">Reference proteome</keyword>
<dbReference type="PANTHER" id="PTHR15574:SF42">
    <property type="entry name" value="DDB1- AND CUL4-ASSOCIATED FACTOR 8-LIKE PROTEIN 2"/>
    <property type="match status" value="1"/>
</dbReference>
<accession>A0A6B0SFX8</accession>
<feature type="repeat" description="WD" evidence="3">
    <location>
        <begin position="182"/>
        <end position="214"/>
    </location>
</feature>
<dbReference type="InterPro" id="IPR036322">
    <property type="entry name" value="WD40_repeat_dom_sf"/>
</dbReference>
<reference evidence="5" key="1">
    <citation type="submission" date="2019-10" db="EMBL/GenBank/DDBJ databases">
        <title>The sequence and de novo assembly of the wild yak genome.</title>
        <authorList>
            <person name="Liu Y."/>
        </authorList>
    </citation>
    <scope>NUCLEOTIDE SEQUENCE [LARGE SCALE GENOMIC DNA]</scope>
    <source>
        <strain evidence="5">WY2019</strain>
    </source>
</reference>
<dbReference type="EMBL" id="VBQZ03000317">
    <property type="protein sequence ID" value="MXQ98936.1"/>
    <property type="molecule type" value="Genomic_DNA"/>
</dbReference>
<proteinExistence type="predicted"/>
<evidence type="ECO:0000256" key="3">
    <source>
        <dbReference type="PROSITE-ProRule" id="PRU00221"/>
    </source>
</evidence>
<gene>
    <name evidence="5" type="ORF">E5288_WYG021238</name>
</gene>
<dbReference type="Gene3D" id="2.130.10.10">
    <property type="entry name" value="YVTN repeat-like/Quinoprotein amine dehydrogenase"/>
    <property type="match status" value="1"/>
</dbReference>
<evidence type="ECO:0000256" key="2">
    <source>
        <dbReference type="ARBA" id="ARBA00022737"/>
    </source>
</evidence>
<organism evidence="5 6">
    <name type="scientific">Bos mutus</name>
    <name type="common">wild yak</name>
    <dbReference type="NCBI Taxonomy" id="72004"/>
    <lineage>
        <taxon>Eukaryota</taxon>
        <taxon>Metazoa</taxon>
        <taxon>Chordata</taxon>
        <taxon>Craniata</taxon>
        <taxon>Vertebrata</taxon>
        <taxon>Euteleostomi</taxon>
        <taxon>Mammalia</taxon>
        <taxon>Eutheria</taxon>
        <taxon>Laurasiatheria</taxon>
        <taxon>Artiodactyla</taxon>
        <taxon>Ruminantia</taxon>
        <taxon>Pecora</taxon>
        <taxon>Bovidae</taxon>
        <taxon>Bovinae</taxon>
        <taxon>Bos</taxon>
    </lineage>
</organism>
<dbReference type="PROSITE" id="PS50082">
    <property type="entry name" value="WD_REPEATS_2"/>
    <property type="match status" value="1"/>
</dbReference>
<dbReference type="SUPFAM" id="SSF50978">
    <property type="entry name" value="WD40 repeat-like"/>
    <property type="match status" value="1"/>
</dbReference>
<dbReference type="SMART" id="SM00320">
    <property type="entry name" value="WD40"/>
    <property type="match status" value="1"/>
</dbReference>
<feature type="region of interest" description="Disordered" evidence="4">
    <location>
        <begin position="1"/>
        <end position="76"/>
    </location>
</feature>
<name>A0A6B0SFX8_9CETA</name>
<dbReference type="PROSITE" id="PS50294">
    <property type="entry name" value="WD_REPEATS_REGION"/>
    <property type="match status" value="1"/>
</dbReference>
<dbReference type="Pfam" id="PF00400">
    <property type="entry name" value="WD40"/>
    <property type="match status" value="1"/>
</dbReference>
<feature type="compositionally biased region" description="Gly residues" evidence="4">
    <location>
        <begin position="38"/>
        <end position="47"/>
    </location>
</feature>
<keyword evidence="1 3" id="KW-0853">WD repeat</keyword>
<evidence type="ECO:0000256" key="1">
    <source>
        <dbReference type="ARBA" id="ARBA00022574"/>
    </source>
</evidence>
<dbReference type="InterPro" id="IPR045151">
    <property type="entry name" value="DCAF8"/>
</dbReference>
<keyword evidence="2" id="KW-0677">Repeat</keyword>
<dbReference type="InterPro" id="IPR001680">
    <property type="entry name" value="WD40_rpt"/>
</dbReference>